<dbReference type="Pfam" id="PF09004">
    <property type="entry name" value="ALKBH8_N"/>
    <property type="match status" value="1"/>
</dbReference>
<proteinExistence type="predicted"/>
<comment type="caution">
    <text evidence="2">The sequence shown here is derived from an EMBL/GenBank/DDBJ whole genome shotgun (WGS) entry which is preliminary data.</text>
</comment>
<sequence length="382" mass="43035">MGIKTSLPSTLEPFQFAYRSNRSTDDAISTALHSALTHLDTRDFRDVRMLFIDFSSSFNTIVPQQLILKLDRLGINTSMCNWLLDFLTGRPQAVQVGSNTSSTVILNTGAPQRCVLSPLLFTLLTHDCTPSHTSNLFIKFADDTIVLSHISNNDETHYRSEVSHLVKWCSENNLSLNAEKTKEIVVDFRRAYSQYAPPFHQRSCCGESKQHQVPRCEDLSWSKNTASLASKAQQRLYFLRKLRRARAPSPIMSNFYRGIIESILTSCITVWYGTCTVSCRKKLHRVVRATERIMGVSLPSLQDIFHTHLTCKALCIVGDPTHPSNSLFSLLPSGRRLRSPLARTSRLKDSFIHQAVRMLNSLPALPSLHLTPTHTSSLSRCS</sequence>
<dbReference type="InterPro" id="IPR043502">
    <property type="entry name" value="DNA/RNA_pol_sf"/>
</dbReference>
<dbReference type="Pfam" id="PF00078">
    <property type="entry name" value="RVT_1"/>
    <property type="match status" value="1"/>
</dbReference>
<evidence type="ECO:0000259" key="1">
    <source>
        <dbReference type="PROSITE" id="PS50878"/>
    </source>
</evidence>
<gene>
    <name evidence="2" type="ORF">ACEWY4_014038</name>
</gene>
<name>A0ABD1JR63_9TELE</name>
<dbReference type="AlphaFoldDB" id="A0ABD1JR63"/>
<dbReference type="PANTHER" id="PTHR33332">
    <property type="entry name" value="REVERSE TRANSCRIPTASE DOMAIN-CONTAINING PROTEIN"/>
    <property type="match status" value="1"/>
</dbReference>
<dbReference type="Proteomes" id="UP001591681">
    <property type="component" value="Unassembled WGS sequence"/>
</dbReference>
<accession>A0ABD1JR63</accession>
<evidence type="ECO:0000313" key="2">
    <source>
        <dbReference type="EMBL" id="KAL2089350.1"/>
    </source>
</evidence>
<keyword evidence="3" id="KW-1185">Reference proteome</keyword>
<evidence type="ECO:0000313" key="3">
    <source>
        <dbReference type="Proteomes" id="UP001591681"/>
    </source>
</evidence>
<reference evidence="2 3" key="1">
    <citation type="submission" date="2024-09" db="EMBL/GenBank/DDBJ databases">
        <title>A chromosome-level genome assembly of Gray's grenadier anchovy, Coilia grayii.</title>
        <authorList>
            <person name="Fu Z."/>
        </authorList>
    </citation>
    <scope>NUCLEOTIDE SEQUENCE [LARGE SCALE GENOMIC DNA]</scope>
    <source>
        <strain evidence="2">G4</strain>
        <tissue evidence="2">Muscle</tissue>
    </source>
</reference>
<protein>
    <recommendedName>
        <fullName evidence="1">Reverse transcriptase domain-containing protein</fullName>
    </recommendedName>
</protein>
<dbReference type="InterPro" id="IPR000477">
    <property type="entry name" value="RT_dom"/>
</dbReference>
<organism evidence="2 3">
    <name type="scientific">Coilia grayii</name>
    <name type="common">Gray's grenadier anchovy</name>
    <dbReference type="NCBI Taxonomy" id="363190"/>
    <lineage>
        <taxon>Eukaryota</taxon>
        <taxon>Metazoa</taxon>
        <taxon>Chordata</taxon>
        <taxon>Craniata</taxon>
        <taxon>Vertebrata</taxon>
        <taxon>Euteleostomi</taxon>
        <taxon>Actinopterygii</taxon>
        <taxon>Neopterygii</taxon>
        <taxon>Teleostei</taxon>
        <taxon>Clupei</taxon>
        <taxon>Clupeiformes</taxon>
        <taxon>Clupeoidei</taxon>
        <taxon>Engraulidae</taxon>
        <taxon>Coilinae</taxon>
        <taxon>Coilia</taxon>
    </lineage>
</organism>
<feature type="domain" description="Reverse transcriptase" evidence="1">
    <location>
        <begin position="1"/>
        <end position="197"/>
    </location>
</feature>
<dbReference type="PROSITE" id="PS50878">
    <property type="entry name" value="RT_POL"/>
    <property type="match status" value="1"/>
</dbReference>
<dbReference type="EMBL" id="JBHFQA010000012">
    <property type="protein sequence ID" value="KAL2089350.1"/>
    <property type="molecule type" value="Genomic_DNA"/>
</dbReference>
<dbReference type="InterPro" id="IPR015095">
    <property type="entry name" value="AlkB_hom8_N"/>
</dbReference>
<dbReference type="SUPFAM" id="SSF56672">
    <property type="entry name" value="DNA/RNA polymerases"/>
    <property type="match status" value="1"/>
</dbReference>